<keyword evidence="2 6" id="KW-0963">Cytoplasm</keyword>
<dbReference type="GO" id="GO:0005737">
    <property type="term" value="C:cytoplasm"/>
    <property type="evidence" value="ECO:0007669"/>
    <property type="project" value="UniProtKB-SubCell"/>
</dbReference>
<evidence type="ECO:0000256" key="6">
    <source>
        <dbReference type="HAMAP-Rule" id="MF_00013"/>
    </source>
</evidence>
<dbReference type="GO" id="GO:0009249">
    <property type="term" value="P:protein lipoylation"/>
    <property type="evidence" value="ECO:0007669"/>
    <property type="project" value="InterPro"/>
</dbReference>
<dbReference type="PROSITE" id="PS01313">
    <property type="entry name" value="LIPB"/>
    <property type="match status" value="1"/>
</dbReference>
<name>A0AAX3N7V8_9ENTR</name>
<dbReference type="EMBL" id="CP110496">
    <property type="protein sequence ID" value="WDI78717.1"/>
    <property type="molecule type" value="Genomic_DNA"/>
</dbReference>
<protein>
    <recommendedName>
        <fullName evidence="6 7">Octanoyltransferase</fullName>
        <ecNumber evidence="6 7">2.3.1.181</ecNumber>
    </recommendedName>
    <alternativeName>
        <fullName evidence="6">Lipoate-protein ligase B</fullName>
    </alternativeName>
    <alternativeName>
        <fullName evidence="6">Lipoyl/octanoyl transferase</fullName>
    </alternativeName>
    <alternativeName>
        <fullName evidence="6">Octanoyl-[acyl-carrier-protein]-protein N-octanoyltransferase</fullName>
    </alternativeName>
</protein>
<feature type="binding site" evidence="6 9">
    <location>
        <begin position="145"/>
        <end position="147"/>
    </location>
    <ligand>
        <name>substrate</name>
    </ligand>
</feature>
<dbReference type="Proteomes" id="UP001214992">
    <property type="component" value="Chromosome"/>
</dbReference>
<dbReference type="PROSITE" id="PS51733">
    <property type="entry name" value="BPL_LPL_CATALYTIC"/>
    <property type="match status" value="1"/>
</dbReference>
<comment type="miscellaneous">
    <text evidence="6">In the reaction, the free carboxyl group of octanoic acid is attached via an amide linkage to the epsilon-amino group of a specific lysine residue of lipoyl domains of lipoate-dependent enzymes.</text>
</comment>
<evidence type="ECO:0000259" key="11">
    <source>
        <dbReference type="PROSITE" id="PS51733"/>
    </source>
</evidence>
<evidence type="ECO:0000256" key="3">
    <source>
        <dbReference type="ARBA" id="ARBA00022679"/>
    </source>
</evidence>
<comment type="subcellular location">
    <subcellularLocation>
        <location evidence="6">Cytoplasm</location>
    </subcellularLocation>
</comment>
<organism evidence="12 13">
    <name type="scientific">Candidatus Purcelliella pentastirinorum</name>
    <dbReference type="NCBI Taxonomy" id="472834"/>
    <lineage>
        <taxon>Bacteria</taxon>
        <taxon>Pseudomonadati</taxon>
        <taxon>Pseudomonadota</taxon>
        <taxon>Gammaproteobacteria</taxon>
        <taxon>Enterobacterales</taxon>
        <taxon>Enterobacteriaceae</taxon>
        <taxon>Candidatus Purcelliella</taxon>
    </lineage>
</organism>
<comment type="catalytic activity">
    <reaction evidence="6 7">
        <text>octanoyl-[ACP] + L-lysyl-[protein] = N(6)-octanoyl-L-lysyl-[protein] + holo-[ACP] + H(+)</text>
        <dbReference type="Rhea" id="RHEA:17665"/>
        <dbReference type="Rhea" id="RHEA-COMP:9636"/>
        <dbReference type="Rhea" id="RHEA-COMP:9685"/>
        <dbReference type="Rhea" id="RHEA-COMP:9752"/>
        <dbReference type="Rhea" id="RHEA-COMP:9928"/>
        <dbReference type="ChEBI" id="CHEBI:15378"/>
        <dbReference type="ChEBI" id="CHEBI:29969"/>
        <dbReference type="ChEBI" id="CHEBI:64479"/>
        <dbReference type="ChEBI" id="CHEBI:78463"/>
        <dbReference type="ChEBI" id="CHEBI:78809"/>
        <dbReference type="EC" id="2.3.1.181"/>
    </reaction>
</comment>
<dbReference type="InterPro" id="IPR045864">
    <property type="entry name" value="aa-tRNA-synth_II/BPL/LPL"/>
</dbReference>
<reference evidence="12" key="1">
    <citation type="submission" date="2022-11" db="EMBL/GenBank/DDBJ databases">
        <title>Genomic comparisons reveal selection pressure and functional variation between nutritional endosymbionts of cave-adapted and epigean Hawaiian planthoppers.</title>
        <authorList>
            <person name="Gossett J.M."/>
            <person name="Porter M.L."/>
            <person name="Vasquez Y."/>
            <person name="Bennett G.M."/>
            <person name="Chong R.A."/>
        </authorList>
    </citation>
    <scope>NUCLEOTIDE SEQUENCE</scope>
    <source>
        <strain evidence="12">OPOL2</strain>
    </source>
</reference>
<evidence type="ECO:0000256" key="2">
    <source>
        <dbReference type="ARBA" id="ARBA00022490"/>
    </source>
</evidence>
<comment type="similarity">
    <text evidence="6 7">Belongs to the LipB family.</text>
</comment>
<dbReference type="NCBIfam" id="NF010922">
    <property type="entry name" value="PRK14342.1"/>
    <property type="match status" value="1"/>
</dbReference>
<comment type="function">
    <text evidence="5 6 7">Catalyzes the transfer of endogenously produced octanoic acid from octanoyl-acyl-carrier-protein onto the lipoyl domains of lipoate-dependent enzymes. Lipoyl-ACP can also act as a substrate although octanoyl-ACP is likely to be the physiological substrate.</text>
</comment>
<dbReference type="NCBIfam" id="TIGR00214">
    <property type="entry name" value="lipB"/>
    <property type="match status" value="1"/>
</dbReference>
<feature type="domain" description="BPL/LPL catalytic" evidence="11">
    <location>
        <begin position="38"/>
        <end position="214"/>
    </location>
</feature>
<dbReference type="GO" id="GO:0033819">
    <property type="term" value="F:lipoyl(octanoyl) transferase activity"/>
    <property type="evidence" value="ECO:0007669"/>
    <property type="project" value="UniProtKB-EC"/>
</dbReference>
<comment type="pathway">
    <text evidence="1 6 7">Protein modification; protein lipoylation via endogenous pathway; protein N(6)-(lipoyl)lysine from octanoyl-[acyl-carrier-protein]: step 1/2.</text>
</comment>
<evidence type="ECO:0000256" key="7">
    <source>
        <dbReference type="PIRNR" id="PIRNR016262"/>
    </source>
</evidence>
<evidence type="ECO:0000313" key="12">
    <source>
        <dbReference type="EMBL" id="WDI78717.1"/>
    </source>
</evidence>
<gene>
    <name evidence="6 12" type="primary">lipB</name>
    <name evidence="12" type="ORF">ONB71_01075</name>
</gene>
<dbReference type="Gene3D" id="3.30.930.10">
    <property type="entry name" value="Bira Bifunctional Protein, Domain 2"/>
    <property type="match status" value="1"/>
</dbReference>
<evidence type="ECO:0000256" key="4">
    <source>
        <dbReference type="ARBA" id="ARBA00023315"/>
    </source>
</evidence>
<dbReference type="PIRSF" id="PIRSF016262">
    <property type="entry name" value="LPLase"/>
    <property type="match status" value="1"/>
</dbReference>
<keyword evidence="4 6" id="KW-0012">Acyltransferase</keyword>
<evidence type="ECO:0000256" key="10">
    <source>
        <dbReference type="PIRSR" id="PIRSR016262-3"/>
    </source>
</evidence>
<dbReference type="InterPro" id="IPR004143">
    <property type="entry name" value="BPL_LPL_catalytic"/>
</dbReference>
<feature type="binding site" evidence="6 9">
    <location>
        <begin position="78"/>
        <end position="85"/>
    </location>
    <ligand>
        <name>substrate</name>
    </ligand>
</feature>
<feature type="binding site" evidence="6 9">
    <location>
        <begin position="158"/>
        <end position="160"/>
    </location>
    <ligand>
        <name>substrate</name>
    </ligand>
</feature>
<feature type="active site" description="Acyl-thioester intermediate" evidence="6 8">
    <location>
        <position position="176"/>
    </location>
</feature>
<dbReference type="Pfam" id="PF21948">
    <property type="entry name" value="LplA-B_cat"/>
    <property type="match status" value="1"/>
</dbReference>
<dbReference type="SUPFAM" id="SSF55681">
    <property type="entry name" value="Class II aaRS and biotin synthetases"/>
    <property type="match status" value="1"/>
</dbReference>
<dbReference type="InterPro" id="IPR000544">
    <property type="entry name" value="Octanoyltransferase"/>
</dbReference>
<feature type="site" description="Lowers pKa of active site Cys" evidence="6 10">
    <location>
        <position position="142"/>
    </location>
</feature>
<evidence type="ECO:0000313" key="13">
    <source>
        <dbReference type="Proteomes" id="UP001214992"/>
    </source>
</evidence>
<evidence type="ECO:0000256" key="8">
    <source>
        <dbReference type="PIRSR" id="PIRSR016262-1"/>
    </source>
</evidence>
<evidence type="ECO:0000256" key="1">
    <source>
        <dbReference type="ARBA" id="ARBA00004821"/>
    </source>
</evidence>
<accession>A0AAX3N7V8</accession>
<dbReference type="PANTHER" id="PTHR10993">
    <property type="entry name" value="OCTANOYLTRANSFERASE"/>
    <property type="match status" value="1"/>
</dbReference>
<dbReference type="InterPro" id="IPR020605">
    <property type="entry name" value="Octanoyltransferase_CS"/>
</dbReference>
<dbReference type="AlphaFoldDB" id="A0AAX3N7V8"/>
<dbReference type="HAMAP" id="MF_00013">
    <property type="entry name" value="LipB"/>
    <property type="match status" value="1"/>
</dbReference>
<proteinExistence type="inferred from homology"/>
<dbReference type="PANTHER" id="PTHR10993:SF7">
    <property type="entry name" value="LIPOYLTRANSFERASE 2, MITOCHONDRIAL-RELATED"/>
    <property type="match status" value="1"/>
</dbReference>
<evidence type="ECO:0000256" key="5">
    <source>
        <dbReference type="ARBA" id="ARBA00024732"/>
    </source>
</evidence>
<evidence type="ECO:0000256" key="9">
    <source>
        <dbReference type="PIRSR" id="PIRSR016262-2"/>
    </source>
</evidence>
<sequence>MKKKNNRLYENIIIKQLGLNHWLDIFKKMQEFTNKRDYKTLDEIWLVEHYPIYTNGISGINKNNIKNINNIPVLLSDRGGKITYHAPGQQIVYMLINLKRRQLNVCKLINIINNIVIQTLFHFSILAEINTNIPGIYVKKKKICSFALKIKNGYTYHGFALNVSINLRPFNNIHPCGNKHIKMTKMQTYKKNIKFNDVKKILIKKIIKNFNIKN</sequence>
<dbReference type="RefSeq" id="WP_274360743.1">
    <property type="nucleotide sequence ID" value="NZ_CP110496.1"/>
</dbReference>
<keyword evidence="3 6" id="KW-0808">Transferase</keyword>
<dbReference type="EC" id="2.3.1.181" evidence="6 7"/>
<dbReference type="FunFam" id="3.30.930.10:FF:000020">
    <property type="entry name" value="Octanoyltransferase"/>
    <property type="match status" value="1"/>
</dbReference>